<gene>
    <name evidence="1" type="ORF">AMORRO_LOCUS17720</name>
</gene>
<dbReference type="Proteomes" id="UP000789342">
    <property type="component" value="Unassembled WGS sequence"/>
</dbReference>
<feature type="non-terminal residue" evidence="1">
    <location>
        <position position="123"/>
    </location>
</feature>
<dbReference type="OrthoDB" id="6021743at2759"/>
<evidence type="ECO:0000313" key="2">
    <source>
        <dbReference type="Proteomes" id="UP000789342"/>
    </source>
</evidence>
<name>A0A9N9JK39_9GLOM</name>
<sequence>RSINALRILMYLYSNTVRLDVQPKFRSDLEPAFGDCLKKIEHYFLSQLFSVIVNLIQQGVAITDALDQLFIIRWCDWIILYFREDNSLLKLAKFCYEYLSSLQGTSGIYDNLEDENALTFQAS</sequence>
<proteinExistence type="predicted"/>
<reference evidence="1" key="1">
    <citation type="submission" date="2021-06" db="EMBL/GenBank/DDBJ databases">
        <authorList>
            <person name="Kallberg Y."/>
            <person name="Tangrot J."/>
            <person name="Rosling A."/>
        </authorList>
    </citation>
    <scope>NUCLEOTIDE SEQUENCE</scope>
    <source>
        <strain evidence="1">CL551</strain>
    </source>
</reference>
<protein>
    <submittedName>
        <fullName evidence="1">11657_t:CDS:1</fullName>
    </submittedName>
</protein>
<evidence type="ECO:0000313" key="1">
    <source>
        <dbReference type="EMBL" id="CAG8785897.1"/>
    </source>
</evidence>
<feature type="non-terminal residue" evidence="1">
    <location>
        <position position="1"/>
    </location>
</feature>
<keyword evidence="2" id="KW-1185">Reference proteome</keyword>
<comment type="caution">
    <text evidence="1">The sequence shown here is derived from an EMBL/GenBank/DDBJ whole genome shotgun (WGS) entry which is preliminary data.</text>
</comment>
<organism evidence="1 2">
    <name type="scientific">Acaulospora morrowiae</name>
    <dbReference type="NCBI Taxonomy" id="94023"/>
    <lineage>
        <taxon>Eukaryota</taxon>
        <taxon>Fungi</taxon>
        <taxon>Fungi incertae sedis</taxon>
        <taxon>Mucoromycota</taxon>
        <taxon>Glomeromycotina</taxon>
        <taxon>Glomeromycetes</taxon>
        <taxon>Diversisporales</taxon>
        <taxon>Acaulosporaceae</taxon>
        <taxon>Acaulospora</taxon>
    </lineage>
</organism>
<dbReference type="EMBL" id="CAJVPV010056623">
    <property type="protein sequence ID" value="CAG8785897.1"/>
    <property type="molecule type" value="Genomic_DNA"/>
</dbReference>
<dbReference type="AlphaFoldDB" id="A0A9N9JK39"/>
<accession>A0A9N9JK39</accession>